<dbReference type="AlphaFoldDB" id="A0A6J0JK07"/>
<dbReference type="GeneID" id="108808290"/>
<reference evidence="3" key="2">
    <citation type="submission" date="2025-08" db="UniProtKB">
        <authorList>
            <consortium name="RefSeq"/>
        </authorList>
    </citation>
    <scope>IDENTIFICATION</scope>
    <source>
        <tissue evidence="3">Leaf</tissue>
    </source>
</reference>
<protein>
    <submittedName>
        <fullName evidence="3">Uncharacterized protein LOC108808290</fullName>
    </submittedName>
</protein>
<name>A0A6J0JK07_RAPSA</name>
<reference evidence="2" key="1">
    <citation type="journal article" date="2019" name="Database">
        <title>The radish genome database (RadishGD): an integrated information resource for radish genomics.</title>
        <authorList>
            <person name="Yu H.J."/>
            <person name="Baek S."/>
            <person name="Lee Y.J."/>
            <person name="Cho A."/>
            <person name="Mun J.H."/>
        </authorList>
    </citation>
    <scope>NUCLEOTIDE SEQUENCE [LARGE SCALE GENOMIC DNA]</scope>
    <source>
        <strain evidence="2">cv. WK10039</strain>
    </source>
</reference>
<organism evidence="2 3">
    <name type="scientific">Raphanus sativus</name>
    <name type="common">Radish</name>
    <name type="synonym">Raphanus raphanistrum var. sativus</name>
    <dbReference type="NCBI Taxonomy" id="3726"/>
    <lineage>
        <taxon>Eukaryota</taxon>
        <taxon>Viridiplantae</taxon>
        <taxon>Streptophyta</taxon>
        <taxon>Embryophyta</taxon>
        <taxon>Tracheophyta</taxon>
        <taxon>Spermatophyta</taxon>
        <taxon>Magnoliopsida</taxon>
        <taxon>eudicotyledons</taxon>
        <taxon>Gunneridae</taxon>
        <taxon>Pentapetalae</taxon>
        <taxon>rosids</taxon>
        <taxon>malvids</taxon>
        <taxon>Brassicales</taxon>
        <taxon>Brassicaceae</taxon>
        <taxon>Brassiceae</taxon>
        <taxon>Raphanus</taxon>
    </lineage>
</organism>
<dbReference type="InterPro" id="IPR012337">
    <property type="entry name" value="RNaseH-like_sf"/>
</dbReference>
<accession>A0A6J0JK07</accession>
<keyword evidence="2" id="KW-1185">Reference proteome</keyword>
<dbReference type="InterPro" id="IPR007021">
    <property type="entry name" value="DUF659"/>
</dbReference>
<dbReference type="PANTHER" id="PTHR32166:SF81">
    <property type="entry name" value="OS06G0658400 PROTEIN"/>
    <property type="match status" value="1"/>
</dbReference>
<dbReference type="OrthoDB" id="1937290at2759"/>
<gene>
    <name evidence="3" type="primary">LOC108808290</name>
</gene>
<dbReference type="KEGG" id="rsz:108808290"/>
<proteinExistence type="predicted"/>
<dbReference type="Proteomes" id="UP000504610">
    <property type="component" value="Chromosome 6"/>
</dbReference>
<dbReference type="RefSeq" id="XP_018435963.1">
    <property type="nucleotide sequence ID" value="XM_018580461.1"/>
</dbReference>
<dbReference type="PANTHER" id="PTHR32166">
    <property type="entry name" value="OSJNBA0013A04.12 PROTEIN"/>
    <property type="match status" value="1"/>
</dbReference>
<dbReference type="SUPFAM" id="SSF53098">
    <property type="entry name" value="Ribonuclease H-like"/>
    <property type="match status" value="1"/>
</dbReference>
<evidence type="ECO:0000313" key="3">
    <source>
        <dbReference type="RefSeq" id="XP_018435963.1"/>
    </source>
</evidence>
<feature type="domain" description="DUF659" evidence="1">
    <location>
        <begin position="35"/>
        <end position="177"/>
    </location>
</feature>
<evidence type="ECO:0000313" key="2">
    <source>
        <dbReference type="Proteomes" id="UP000504610"/>
    </source>
</evidence>
<sequence>MFYTGGVPFNLARNPSYHRSYQFAAASKLDGYVPPSYNKLWTTLLQQEKNNFEKLLVPLKSTWKEKWVTIVSDGWSDPVRKPLINFLATSGSGPMFLKAENCFGEVKEKFFIAKLLEEVIHQVGDQNVVQVITDNAPNCKASGDLIEGRFPHIYWTPCVVHTLNLALKNICAVRNVEANQETYEECNWITEIHGDALAIKNFIMNHSMRLAIFGKFCPQRLLKVADTRFASIIVMLKRLKLIKRGLQAMVISEEWSTYRDGDIGKASFVKEKFVDDDWWEKTKMWDIGGDGFDSMEDVGFLEFADLSLDEPDFENELLED</sequence>
<dbReference type="Pfam" id="PF04937">
    <property type="entry name" value="DUF659"/>
    <property type="match status" value="1"/>
</dbReference>
<evidence type="ECO:0000259" key="1">
    <source>
        <dbReference type="Pfam" id="PF04937"/>
    </source>
</evidence>